<accession>A0ABY7B0C8</accession>
<dbReference type="Gene3D" id="3.40.50.620">
    <property type="entry name" value="HUPs"/>
    <property type="match status" value="1"/>
</dbReference>
<dbReference type="RefSeq" id="WP_268754946.1">
    <property type="nucleotide sequence ID" value="NZ_CP113836.1"/>
</dbReference>
<evidence type="ECO:0000256" key="1">
    <source>
        <dbReference type="SAM" id="MobiDB-lite"/>
    </source>
</evidence>
<sequence>MTEGDFRSTLTRVRSAVQLASDSTPIWAEDLLTLARAVFLADKRALRARAADRWTRDIELVVQIIEPGFWYGEPLSLLNRVLQVMTGDRWLVSVRAGARPIDGQQRAFAGWRAEEAALFSGGLDSGAYAARRVRDGTRRLLLIGHDHARGSVPQIELCHHIDAIRPGAVRLARVRDEPRKVDGGLEPSTRSRGFLFAATAVYAASAHRLQVVAMPENGQVALNPPLTPGRIGANSTRSAHPWVLAEINRLIAVVGGEIRIENPYLGLTKGEVCEQATTAGLSPDALARTVSCGHPPAVRGRFGNCGYCFPCLVRRSGLRAALGQDPTDYSRTLTELDTPAMVQHVSDLWQWISRPFTVRDLIVDMPLPDHVSPRALMPVLDRGRREIDDMLDDAGFPPTGYRPEAVPDQAPGGKHIGTLSRPHR</sequence>
<protein>
    <recommendedName>
        <fullName evidence="4">7-cyano-7-deazaguanine synthase</fullName>
    </recommendedName>
</protein>
<gene>
    <name evidence="2" type="ORF">ORV05_27745</name>
</gene>
<name>A0ABY7B0C8_9PSEU</name>
<dbReference type="Proteomes" id="UP001163203">
    <property type="component" value="Chromosome"/>
</dbReference>
<keyword evidence="3" id="KW-1185">Reference proteome</keyword>
<dbReference type="EMBL" id="CP113836">
    <property type="protein sequence ID" value="WAL64723.1"/>
    <property type="molecule type" value="Genomic_DNA"/>
</dbReference>
<evidence type="ECO:0000313" key="2">
    <source>
        <dbReference type="EMBL" id="WAL64723.1"/>
    </source>
</evidence>
<reference evidence="2" key="1">
    <citation type="submission" date="2022-11" db="EMBL/GenBank/DDBJ databases">
        <authorList>
            <person name="Mo P."/>
        </authorList>
    </citation>
    <scope>NUCLEOTIDE SEQUENCE</scope>
    <source>
        <strain evidence="2">HUAS 11-8</strain>
    </source>
</reference>
<dbReference type="InterPro" id="IPR014729">
    <property type="entry name" value="Rossmann-like_a/b/a_fold"/>
</dbReference>
<dbReference type="SUPFAM" id="SSF52402">
    <property type="entry name" value="Adenine nucleotide alpha hydrolases-like"/>
    <property type="match status" value="1"/>
</dbReference>
<evidence type="ECO:0008006" key="4">
    <source>
        <dbReference type="Google" id="ProtNLM"/>
    </source>
</evidence>
<evidence type="ECO:0000313" key="3">
    <source>
        <dbReference type="Proteomes" id="UP001163203"/>
    </source>
</evidence>
<proteinExistence type="predicted"/>
<organism evidence="2 3">
    <name type="scientific">Amycolatopsis cynarae</name>
    <dbReference type="NCBI Taxonomy" id="2995223"/>
    <lineage>
        <taxon>Bacteria</taxon>
        <taxon>Bacillati</taxon>
        <taxon>Actinomycetota</taxon>
        <taxon>Actinomycetes</taxon>
        <taxon>Pseudonocardiales</taxon>
        <taxon>Pseudonocardiaceae</taxon>
        <taxon>Amycolatopsis</taxon>
    </lineage>
</organism>
<feature type="region of interest" description="Disordered" evidence="1">
    <location>
        <begin position="395"/>
        <end position="424"/>
    </location>
</feature>